<dbReference type="InterPro" id="IPR017439">
    <property type="entry name" value="Amidohydrolase"/>
</dbReference>
<dbReference type="InterPro" id="IPR052030">
    <property type="entry name" value="Peptidase_M20/M20A_hydrolases"/>
</dbReference>
<dbReference type="AlphaFoldDB" id="A0A2N6PFV5"/>
<dbReference type="InterPro" id="IPR011650">
    <property type="entry name" value="Peptidase_M20_dimer"/>
</dbReference>
<reference evidence="3 4" key="1">
    <citation type="submission" date="2017-09" db="EMBL/GenBank/DDBJ databases">
        <title>Bacterial strain isolated from the female urinary microbiota.</title>
        <authorList>
            <person name="Thomas-White K."/>
            <person name="Kumar N."/>
            <person name="Forster S."/>
            <person name="Putonti C."/>
            <person name="Lawley T."/>
            <person name="Wolfe A.J."/>
        </authorList>
    </citation>
    <scope>NUCLEOTIDE SEQUENCE [LARGE SCALE GENOMIC DNA]</scope>
    <source>
        <strain evidence="3 4">UMB0680</strain>
    </source>
</reference>
<organism evidence="3 4">
    <name type="scientific">Brevibacterium luteolum</name>
    <dbReference type="NCBI Taxonomy" id="199591"/>
    <lineage>
        <taxon>Bacteria</taxon>
        <taxon>Bacillati</taxon>
        <taxon>Actinomycetota</taxon>
        <taxon>Actinomycetes</taxon>
        <taxon>Micrococcales</taxon>
        <taxon>Brevibacteriaceae</taxon>
        <taxon>Brevibacterium</taxon>
    </lineage>
</organism>
<dbReference type="SUPFAM" id="SSF53187">
    <property type="entry name" value="Zn-dependent exopeptidases"/>
    <property type="match status" value="1"/>
</dbReference>
<comment type="caution">
    <text evidence="3">The sequence shown here is derived from an EMBL/GenBank/DDBJ whole genome shotgun (WGS) entry which is preliminary data.</text>
</comment>
<evidence type="ECO:0000259" key="2">
    <source>
        <dbReference type="Pfam" id="PF07687"/>
    </source>
</evidence>
<proteinExistence type="inferred from homology"/>
<dbReference type="PIRSF" id="PIRSF037226">
    <property type="entry name" value="Amidohydrolase_ACY1L2_prd"/>
    <property type="match status" value="1"/>
</dbReference>
<dbReference type="Gene3D" id="3.30.70.360">
    <property type="match status" value="1"/>
</dbReference>
<evidence type="ECO:0000313" key="4">
    <source>
        <dbReference type="Proteomes" id="UP000235703"/>
    </source>
</evidence>
<dbReference type="InterPro" id="IPR017144">
    <property type="entry name" value="Xaa-Arg_dipeptidase"/>
</dbReference>
<accession>A0A2N6PFV5</accession>
<name>A0A2N6PFV5_9MICO</name>
<dbReference type="GO" id="GO:0071713">
    <property type="term" value="F:para-aminobenzoyl-glutamate hydrolase activity"/>
    <property type="evidence" value="ECO:0007669"/>
    <property type="project" value="TreeGrafter"/>
</dbReference>
<protein>
    <recommendedName>
        <fullName evidence="1">Peptidase M20 domain-containing protein 2</fullName>
    </recommendedName>
</protein>
<dbReference type="PANTHER" id="PTHR30575">
    <property type="entry name" value="PEPTIDASE M20"/>
    <property type="match status" value="1"/>
</dbReference>
<keyword evidence="4" id="KW-1185">Reference proteome</keyword>
<dbReference type="CDD" id="cd05672">
    <property type="entry name" value="M20_ACY1L2-like"/>
    <property type="match status" value="1"/>
</dbReference>
<dbReference type="NCBIfam" id="TIGR01891">
    <property type="entry name" value="amidohydrolases"/>
    <property type="match status" value="1"/>
</dbReference>
<evidence type="ECO:0000313" key="3">
    <source>
        <dbReference type="EMBL" id="PMB97566.1"/>
    </source>
</evidence>
<feature type="domain" description="Peptidase M20 dimerisation" evidence="2">
    <location>
        <begin position="219"/>
        <end position="307"/>
    </location>
</feature>
<dbReference type="GO" id="GO:0016805">
    <property type="term" value="F:dipeptidase activity"/>
    <property type="evidence" value="ECO:0007669"/>
    <property type="project" value="InterPro"/>
</dbReference>
<comment type="similarity">
    <text evidence="1">Belongs to the peptidase M20A family.</text>
</comment>
<dbReference type="Gene3D" id="3.40.630.10">
    <property type="entry name" value="Zn peptidases"/>
    <property type="match status" value="1"/>
</dbReference>
<dbReference type="GO" id="GO:0046657">
    <property type="term" value="P:folic acid catabolic process"/>
    <property type="evidence" value="ECO:0007669"/>
    <property type="project" value="TreeGrafter"/>
</dbReference>
<dbReference type="Proteomes" id="UP000235703">
    <property type="component" value="Unassembled WGS sequence"/>
</dbReference>
<gene>
    <name evidence="3" type="ORF">CJ198_10990</name>
</gene>
<dbReference type="SUPFAM" id="SSF55031">
    <property type="entry name" value="Bacterial exopeptidase dimerisation domain"/>
    <property type="match status" value="1"/>
</dbReference>
<dbReference type="PANTHER" id="PTHR30575:SF0">
    <property type="entry name" value="XAA-ARG DIPEPTIDASE"/>
    <property type="match status" value="1"/>
</dbReference>
<dbReference type="FunFam" id="3.30.70.360:FF:000004">
    <property type="entry name" value="Peptidase M20 domain-containing protein 2"/>
    <property type="match status" value="1"/>
</dbReference>
<evidence type="ECO:0000256" key="1">
    <source>
        <dbReference type="PIRNR" id="PIRNR037226"/>
    </source>
</evidence>
<dbReference type="InterPro" id="IPR036264">
    <property type="entry name" value="Bact_exopeptidase_dim_dom"/>
</dbReference>
<dbReference type="Pfam" id="PF07687">
    <property type="entry name" value="M20_dimer"/>
    <property type="match status" value="1"/>
</dbReference>
<keyword evidence="3" id="KW-0378">Hydrolase</keyword>
<dbReference type="OrthoDB" id="9781032at2"/>
<dbReference type="RefSeq" id="WP_102162649.1">
    <property type="nucleotide sequence ID" value="NZ_JALXRF010000044.1"/>
</dbReference>
<dbReference type="Pfam" id="PF01546">
    <property type="entry name" value="Peptidase_M20"/>
    <property type="match status" value="1"/>
</dbReference>
<dbReference type="InterPro" id="IPR002933">
    <property type="entry name" value="Peptidase_M20"/>
</dbReference>
<sequence length="450" mass="47215">MPDPHPAPGSQPTVPDPTYLNLLKADMAARAAAADPPGSAFTGAPVEATAEVRAAVDALAPQLLSLASDIYGYAELAFEEYRSAGRIAAQIEAADIDVERGAYGLDTALCARFGPSTGRTIGICAEYDALPDIGHACGHNVIAATGVGAFLAIARAYAGREDELPGQVVLLGTPAEEGHTGKEYMAQAGAFEDLDAAIMLHPAGYDAADVLWIGRRLLDVEFTGVAAHASAQPFMGRNALDAASLLYQGIGLLRQQMLPIDRVHAAIPEGGDRPSIITESARVSIYVRSAEPATLMDLSQRVEDIARGAALMTGCGVEVRWDKHPPSMPVRANQALTGRWSVRQQERGRAPLPRGVVSDSLAASTDFGNVSYLVPGIHPMLRIADAETALHTRGFAQAAASEAAETGVLDGTYGLAGVALDYLFDDALAEAVRQEFEDAGGVLRVSEMFG</sequence>
<dbReference type="GO" id="GO:0005737">
    <property type="term" value="C:cytoplasm"/>
    <property type="evidence" value="ECO:0007669"/>
    <property type="project" value="TreeGrafter"/>
</dbReference>
<dbReference type="EMBL" id="PNFZ01000006">
    <property type="protein sequence ID" value="PMB97566.1"/>
    <property type="molecule type" value="Genomic_DNA"/>
</dbReference>